<feature type="transmembrane region" description="Helical" evidence="1">
    <location>
        <begin position="27"/>
        <end position="44"/>
    </location>
</feature>
<protein>
    <submittedName>
        <fullName evidence="2">Uncharacterized protein</fullName>
    </submittedName>
</protein>
<keyword evidence="3" id="KW-1185">Reference proteome</keyword>
<dbReference type="AlphaFoldDB" id="A0AAV6UT75"/>
<dbReference type="Proteomes" id="UP000827092">
    <property type="component" value="Unassembled WGS sequence"/>
</dbReference>
<name>A0AAV6UT75_9ARAC</name>
<comment type="caution">
    <text evidence="2">The sequence shown here is derived from an EMBL/GenBank/DDBJ whole genome shotgun (WGS) entry which is preliminary data.</text>
</comment>
<dbReference type="EMBL" id="JAFNEN010000281">
    <property type="protein sequence ID" value="KAG8187038.1"/>
    <property type="molecule type" value="Genomic_DNA"/>
</dbReference>
<organism evidence="2 3">
    <name type="scientific">Oedothorax gibbosus</name>
    <dbReference type="NCBI Taxonomy" id="931172"/>
    <lineage>
        <taxon>Eukaryota</taxon>
        <taxon>Metazoa</taxon>
        <taxon>Ecdysozoa</taxon>
        <taxon>Arthropoda</taxon>
        <taxon>Chelicerata</taxon>
        <taxon>Arachnida</taxon>
        <taxon>Araneae</taxon>
        <taxon>Araneomorphae</taxon>
        <taxon>Entelegynae</taxon>
        <taxon>Araneoidea</taxon>
        <taxon>Linyphiidae</taxon>
        <taxon>Erigoninae</taxon>
        <taxon>Oedothorax</taxon>
    </lineage>
</organism>
<reference evidence="2 3" key="1">
    <citation type="journal article" date="2022" name="Nat. Ecol. Evol.">
        <title>A masculinizing supergene underlies an exaggerated male reproductive morph in a spider.</title>
        <authorList>
            <person name="Hendrickx F."/>
            <person name="De Corte Z."/>
            <person name="Sonet G."/>
            <person name="Van Belleghem S.M."/>
            <person name="Kostlbacher S."/>
            <person name="Vangestel C."/>
        </authorList>
    </citation>
    <scope>NUCLEOTIDE SEQUENCE [LARGE SCALE GENOMIC DNA]</scope>
    <source>
        <strain evidence="2">W744_W776</strain>
    </source>
</reference>
<keyword evidence="1" id="KW-0812">Transmembrane</keyword>
<proteinExistence type="predicted"/>
<sequence>MKPPLGHHSISPKGNKGTFSAGVLEVWVLYGVFLLEWTVVLSIYRGSQVMLPSEMSLCSVVRLVTRLRLHMRRPVQLHDDVNSVCRVWFFSQYLIP</sequence>
<evidence type="ECO:0000313" key="2">
    <source>
        <dbReference type="EMBL" id="KAG8187038.1"/>
    </source>
</evidence>
<keyword evidence="1" id="KW-1133">Transmembrane helix</keyword>
<gene>
    <name evidence="2" type="ORF">JTE90_019248</name>
</gene>
<accession>A0AAV6UT75</accession>
<evidence type="ECO:0000256" key="1">
    <source>
        <dbReference type="SAM" id="Phobius"/>
    </source>
</evidence>
<keyword evidence="1" id="KW-0472">Membrane</keyword>
<evidence type="ECO:0000313" key="3">
    <source>
        <dbReference type="Proteomes" id="UP000827092"/>
    </source>
</evidence>